<dbReference type="SUPFAM" id="SSF53383">
    <property type="entry name" value="PLP-dependent transferases"/>
    <property type="match status" value="1"/>
</dbReference>
<gene>
    <name evidence="8" type="ORF">MGWOODY_Smn3800</name>
</gene>
<evidence type="ECO:0000256" key="1">
    <source>
        <dbReference type="ARBA" id="ARBA00001933"/>
    </source>
</evidence>
<organism evidence="8">
    <name type="scientific">hydrothermal vent metagenome</name>
    <dbReference type="NCBI Taxonomy" id="652676"/>
    <lineage>
        <taxon>unclassified sequences</taxon>
        <taxon>metagenomes</taxon>
        <taxon>ecological metagenomes</taxon>
    </lineage>
</organism>
<dbReference type="Gene3D" id="3.90.1150.10">
    <property type="entry name" value="Aspartate Aminotransferase, domain 1"/>
    <property type="match status" value="1"/>
</dbReference>
<dbReference type="NCBIfam" id="NF006719">
    <property type="entry name" value="PRK09257.1"/>
    <property type="match status" value="1"/>
</dbReference>
<keyword evidence="4 8" id="KW-0032">Aminotransferase</keyword>
<dbReference type="PRINTS" id="PR00799">
    <property type="entry name" value="TRANSAMINASE"/>
</dbReference>
<name>A0A170PNH0_9ZZZZ</name>
<dbReference type="InterPro" id="IPR004839">
    <property type="entry name" value="Aminotransferase_I/II_large"/>
</dbReference>
<dbReference type="GO" id="GO:0033585">
    <property type="term" value="P:L-phenylalanine biosynthetic process from chorismate via phenylpyruvate"/>
    <property type="evidence" value="ECO:0007669"/>
    <property type="project" value="TreeGrafter"/>
</dbReference>
<dbReference type="Gene3D" id="3.40.640.10">
    <property type="entry name" value="Type I PLP-dependent aspartate aminotransferase-like (Major domain)"/>
    <property type="match status" value="1"/>
</dbReference>
<dbReference type="CDD" id="cd00609">
    <property type="entry name" value="AAT_like"/>
    <property type="match status" value="1"/>
</dbReference>
<dbReference type="InterPro" id="IPR000796">
    <property type="entry name" value="Asp_trans"/>
</dbReference>
<evidence type="ECO:0000256" key="5">
    <source>
        <dbReference type="ARBA" id="ARBA00022679"/>
    </source>
</evidence>
<dbReference type="GO" id="GO:0004069">
    <property type="term" value="F:L-aspartate:2-oxoglutarate aminotransferase activity"/>
    <property type="evidence" value="ECO:0007669"/>
    <property type="project" value="UniProtKB-EC"/>
</dbReference>
<accession>A0A170PNH0</accession>
<keyword evidence="5 8" id="KW-0808">Transferase</keyword>
<reference evidence="8" key="1">
    <citation type="submission" date="2015-10" db="EMBL/GenBank/DDBJ databases">
        <authorList>
            <person name="Gilbert D.G."/>
        </authorList>
    </citation>
    <scope>NUCLEOTIDE SEQUENCE</scope>
</reference>
<dbReference type="GO" id="GO:0004838">
    <property type="term" value="F:L-tyrosine-2-oxoglutarate transaminase activity"/>
    <property type="evidence" value="ECO:0007669"/>
    <property type="project" value="TreeGrafter"/>
</dbReference>
<proteinExistence type="inferred from homology"/>
<dbReference type="AlphaFoldDB" id="A0A170PNH0"/>
<dbReference type="InterPro" id="IPR015422">
    <property type="entry name" value="PyrdxlP-dep_Trfase_small"/>
</dbReference>
<dbReference type="PANTHER" id="PTHR11879:SF22">
    <property type="entry name" value="ASPARTATE AMINOTRANSFERASE, MITOCHONDRIAL"/>
    <property type="match status" value="1"/>
</dbReference>
<dbReference type="EC" id="2.6.1.1" evidence="8"/>
<evidence type="ECO:0000259" key="7">
    <source>
        <dbReference type="Pfam" id="PF00155"/>
    </source>
</evidence>
<sequence length="404" mass="42714">MSAGTDAFARLAPLPADALLALIAMCRADPRTEKIDVGVGVYRDEAGATTVLRAVKAAEDRLVAEQSSKAYLGAEGDQRFIELLAPIVFGAGANQPPRFGLQTPGGTGALRLGAELLARTAPGARVWIGTPTWPNHAPIFAEAGLTPAFHPYYDATSGGIAFSAMLDVLHAAMPGDAVLLHGSSHNPTGTELSIGEWRAVAAVCTVRGLLPFVDLAYQGLGDGLEEDVAGMRLLLDSVPDALVAYSCDKNFALYRERVGALWIQTRNPARLAIARDNLLALARSLWSMPPDHGAATVRIVLDDPDLADMWRAELTAMRQRLNSVRAALAVVHPGLAGIAAQRGLFSLLPITSQTVTTLREAHGIYMADNARINVAGLNAANLARFTATLIPFLGGDQSRSTDDA</sequence>
<dbReference type="PANTHER" id="PTHR11879">
    <property type="entry name" value="ASPARTATE AMINOTRANSFERASE"/>
    <property type="match status" value="1"/>
</dbReference>
<comment type="cofactor">
    <cofactor evidence="1">
        <name>pyridoxal 5'-phosphate</name>
        <dbReference type="ChEBI" id="CHEBI:597326"/>
    </cofactor>
</comment>
<comment type="similarity">
    <text evidence="2">Belongs to the class-I pyridoxal-phosphate-dependent aminotransferase family.</text>
</comment>
<evidence type="ECO:0000256" key="3">
    <source>
        <dbReference type="ARBA" id="ARBA00011738"/>
    </source>
</evidence>
<comment type="subunit">
    <text evidence="3">Homodimer.</text>
</comment>
<dbReference type="EMBL" id="CZQE01000116">
    <property type="protein sequence ID" value="CUS44156.1"/>
    <property type="molecule type" value="Genomic_DNA"/>
</dbReference>
<evidence type="ECO:0000256" key="4">
    <source>
        <dbReference type="ARBA" id="ARBA00022576"/>
    </source>
</evidence>
<dbReference type="InterPro" id="IPR015424">
    <property type="entry name" value="PyrdxlP-dep_Trfase"/>
</dbReference>
<feature type="domain" description="Aminotransferase class I/classII large" evidence="7">
    <location>
        <begin position="33"/>
        <end position="386"/>
    </location>
</feature>
<evidence type="ECO:0000256" key="6">
    <source>
        <dbReference type="ARBA" id="ARBA00022898"/>
    </source>
</evidence>
<dbReference type="GO" id="GO:0042802">
    <property type="term" value="F:identical protein binding"/>
    <property type="evidence" value="ECO:0007669"/>
    <property type="project" value="TreeGrafter"/>
</dbReference>
<keyword evidence="6" id="KW-0663">Pyridoxal phosphate</keyword>
<dbReference type="GO" id="GO:0030170">
    <property type="term" value="F:pyridoxal phosphate binding"/>
    <property type="evidence" value="ECO:0007669"/>
    <property type="project" value="InterPro"/>
</dbReference>
<dbReference type="GO" id="GO:0005829">
    <property type="term" value="C:cytosol"/>
    <property type="evidence" value="ECO:0007669"/>
    <property type="project" value="TreeGrafter"/>
</dbReference>
<dbReference type="Pfam" id="PF00155">
    <property type="entry name" value="Aminotran_1_2"/>
    <property type="match status" value="1"/>
</dbReference>
<evidence type="ECO:0000313" key="8">
    <source>
        <dbReference type="EMBL" id="CUS44156.1"/>
    </source>
</evidence>
<protein>
    <submittedName>
        <fullName evidence="8">Aspartate aminotransferase</fullName>
        <ecNumber evidence="8">2.6.1.1</ecNumber>
    </submittedName>
</protein>
<evidence type="ECO:0000256" key="2">
    <source>
        <dbReference type="ARBA" id="ARBA00007441"/>
    </source>
</evidence>
<dbReference type="InterPro" id="IPR015421">
    <property type="entry name" value="PyrdxlP-dep_Trfase_major"/>
</dbReference>